<dbReference type="InterPro" id="IPR057304">
    <property type="entry name" value="PDE8-like_REC_N"/>
</dbReference>
<dbReference type="Proteomes" id="UP001154078">
    <property type="component" value="Chromosome 2"/>
</dbReference>
<organism evidence="2 3">
    <name type="scientific">Brassicogethes aeneus</name>
    <name type="common">Rape pollen beetle</name>
    <name type="synonym">Meligethes aeneus</name>
    <dbReference type="NCBI Taxonomy" id="1431903"/>
    <lineage>
        <taxon>Eukaryota</taxon>
        <taxon>Metazoa</taxon>
        <taxon>Ecdysozoa</taxon>
        <taxon>Arthropoda</taxon>
        <taxon>Hexapoda</taxon>
        <taxon>Insecta</taxon>
        <taxon>Pterygota</taxon>
        <taxon>Neoptera</taxon>
        <taxon>Endopterygota</taxon>
        <taxon>Coleoptera</taxon>
        <taxon>Polyphaga</taxon>
        <taxon>Cucujiformia</taxon>
        <taxon>Nitidulidae</taxon>
        <taxon>Meligethinae</taxon>
        <taxon>Brassicogethes</taxon>
    </lineage>
</organism>
<name>A0A9P0B1Y9_BRAAE</name>
<feature type="domain" description="PDE8-like REC N-terminal" evidence="1">
    <location>
        <begin position="102"/>
        <end position="213"/>
    </location>
</feature>
<sequence>MSTICKHCGSILEEQEEQSIESEERDFGRWFCIRGFCGKNEESVLADAIISIPNGKYERRKTIHFELDEHLKYSSNSKKGALESILKRSPLEGRYGNILPPSKSPIKVLLVFPYSDAVGEVFTLAAEKLCFDATLICTDNEALEQFQSKAHDLVIIDTRSVKGIDFGTLCRSIRNTKGSQHTVIVGVVKKQVFEKDEKVIQGHLESGFNRKFFSPVHCRIF</sequence>
<accession>A0A9P0B1Y9</accession>
<evidence type="ECO:0000313" key="2">
    <source>
        <dbReference type="EMBL" id="CAH0552158.1"/>
    </source>
</evidence>
<protein>
    <recommendedName>
        <fullName evidence="1">PDE8-like REC N-terminal domain-containing protein</fullName>
    </recommendedName>
</protein>
<reference evidence="2" key="1">
    <citation type="submission" date="2021-12" db="EMBL/GenBank/DDBJ databases">
        <authorList>
            <person name="King R."/>
        </authorList>
    </citation>
    <scope>NUCLEOTIDE SEQUENCE</scope>
</reference>
<proteinExistence type="predicted"/>
<dbReference type="Pfam" id="PF23198">
    <property type="entry name" value="PDE8A_N"/>
    <property type="match status" value="1"/>
</dbReference>
<evidence type="ECO:0000259" key="1">
    <source>
        <dbReference type="Pfam" id="PF23198"/>
    </source>
</evidence>
<dbReference type="EMBL" id="OV121133">
    <property type="protein sequence ID" value="CAH0552158.1"/>
    <property type="molecule type" value="Genomic_DNA"/>
</dbReference>
<evidence type="ECO:0000313" key="3">
    <source>
        <dbReference type="Proteomes" id="UP001154078"/>
    </source>
</evidence>
<gene>
    <name evidence="2" type="ORF">MELIAE_LOCUS4601</name>
</gene>
<dbReference type="AlphaFoldDB" id="A0A9P0B1Y9"/>
<keyword evidence="3" id="KW-1185">Reference proteome</keyword>